<keyword evidence="5" id="KW-0813">Transport</keyword>
<dbReference type="GO" id="GO:0005052">
    <property type="term" value="F:peroxisome matrix targeting signal-1 binding"/>
    <property type="evidence" value="ECO:0007669"/>
    <property type="project" value="TreeGrafter"/>
</dbReference>
<dbReference type="GO" id="GO:0005778">
    <property type="term" value="C:peroxisomal membrane"/>
    <property type="evidence" value="ECO:0007669"/>
    <property type="project" value="TreeGrafter"/>
</dbReference>
<dbReference type="Pfam" id="PF13181">
    <property type="entry name" value="TPR_8"/>
    <property type="match status" value="1"/>
</dbReference>
<keyword evidence="13" id="KW-0576">Peroxisome</keyword>
<dbReference type="InterPro" id="IPR019734">
    <property type="entry name" value="TPR_rpt"/>
</dbReference>
<feature type="repeat" description="TPR" evidence="15">
    <location>
        <begin position="488"/>
        <end position="521"/>
    </location>
</feature>
<evidence type="ECO:0000256" key="3">
    <source>
        <dbReference type="ARBA" id="ARBA00005348"/>
    </source>
</evidence>
<dbReference type="EMBL" id="ML121531">
    <property type="protein sequence ID" value="RPB27655.1"/>
    <property type="molecule type" value="Genomic_DNA"/>
</dbReference>
<evidence type="ECO:0000256" key="5">
    <source>
        <dbReference type="ARBA" id="ARBA00022448"/>
    </source>
</evidence>
<evidence type="ECO:0000256" key="6">
    <source>
        <dbReference type="ARBA" id="ARBA00022490"/>
    </source>
</evidence>
<dbReference type="OrthoDB" id="10006023at2759"/>
<dbReference type="GO" id="GO:0016560">
    <property type="term" value="P:protein import into peroxisome matrix, docking"/>
    <property type="evidence" value="ECO:0007669"/>
    <property type="project" value="TreeGrafter"/>
</dbReference>
<evidence type="ECO:0000256" key="11">
    <source>
        <dbReference type="ARBA" id="ARBA00022927"/>
    </source>
</evidence>
<keyword evidence="12" id="KW-0882">Thioester bond</keyword>
<keyword evidence="17" id="KW-1185">Reference proteome</keyword>
<dbReference type="SUPFAM" id="SSF48452">
    <property type="entry name" value="TPR-like"/>
    <property type="match status" value="1"/>
</dbReference>
<evidence type="ECO:0000256" key="14">
    <source>
        <dbReference type="ARBA" id="ARBA00032505"/>
    </source>
</evidence>
<comment type="subcellular location">
    <subcellularLocation>
        <location evidence="2">Cytoplasm</location>
    </subcellularLocation>
    <subcellularLocation>
        <location evidence="1">Peroxisome</location>
    </subcellularLocation>
</comment>
<protein>
    <recommendedName>
        <fullName evidence="4">Peroxisomal targeting signal receptor</fullName>
    </recommendedName>
    <alternativeName>
        <fullName evidence="14">Peroxin-5</fullName>
    </alternativeName>
</protein>
<keyword evidence="7" id="KW-1017">Isopeptide bond</keyword>
<feature type="repeat" description="TPR" evidence="15">
    <location>
        <begin position="344"/>
        <end position="377"/>
    </location>
</feature>
<dbReference type="Gene3D" id="1.25.40.10">
    <property type="entry name" value="Tetratricopeptide repeat domain"/>
    <property type="match status" value="1"/>
</dbReference>
<evidence type="ECO:0000313" key="16">
    <source>
        <dbReference type="EMBL" id="RPB27655.1"/>
    </source>
</evidence>
<dbReference type="SMART" id="SM00028">
    <property type="entry name" value="TPR"/>
    <property type="match status" value="4"/>
</dbReference>
<dbReference type="Proteomes" id="UP000267821">
    <property type="component" value="Unassembled WGS sequence"/>
</dbReference>
<dbReference type="GO" id="GO:0005829">
    <property type="term" value="C:cytosol"/>
    <property type="evidence" value="ECO:0007669"/>
    <property type="project" value="TreeGrafter"/>
</dbReference>
<keyword evidence="8" id="KW-0677">Repeat</keyword>
<dbReference type="PANTHER" id="PTHR10130">
    <property type="entry name" value="PEROXISOMAL TARGETING SIGNAL 1 RECEPTOR PEX5"/>
    <property type="match status" value="1"/>
</dbReference>
<evidence type="ECO:0000256" key="15">
    <source>
        <dbReference type="PROSITE-ProRule" id="PRU00339"/>
    </source>
</evidence>
<dbReference type="STRING" id="1051890.A0A3N4MF49"/>
<dbReference type="FunCoup" id="A0A3N4MF49">
    <property type="interactions" value="87"/>
</dbReference>
<proteinExistence type="inferred from homology"/>
<keyword evidence="11" id="KW-0653">Protein transport</keyword>
<accession>A0A3N4MF49</accession>
<keyword evidence="9 15" id="KW-0802">TPR repeat</keyword>
<dbReference type="PROSITE" id="PS50293">
    <property type="entry name" value="TPR_REGION"/>
    <property type="match status" value="1"/>
</dbReference>
<evidence type="ECO:0000256" key="10">
    <source>
        <dbReference type="ARBA" id="ARBA00022843"/>
    </source>
</evidence>
<dbReference type="FunFam" id="1.25.40.10:FF:000218">
    <property type="entry name" value="Peroxisomal targeting signal receptor"/>
    <property type="match status" value="1"/>
</dbReference>
<dbReference type="Pfam" id="PF00515">
    <property type="entry name" value="TPR_1"/>
    <property type="match status" value="1"/>
</dbReference>
<comment type="similarity">
    <text evidence="3">Belongs to the peroxisomal targeting signal receptor family.</text>
</comment>
<evidence type="ECO:0000256" key="7">
    <source>
        <dbReference type="ARBA" id="ARBA00022499"/>
    </source>
</evidence>
<dbReference type="PROSITE" id="PS50005">
    <property type="entry name" value="TPR"/>
    <property type="match status" value="3"/>
</dbReference>
<organism evidence="16 17">
    <name type="scientific">Terfezia boudieri ATCC MYA-4762</name>
    <dbReference type="NCBI Taxonomy" id="1051890"/>
    <lineage>
        <taxon>Eukaryota</taxon>
        <taxon>Fungi</taxon>
        <taxon>Dikarya</taxon>
        <taxon>Ascomycota</taxon>
        <taxon>Pezizomycotina</taxon>
        <taxon>Pezizomycetes</taxon>
        <taxon>Pezizales</taxon>
        <taxon>Pezizaceae</taxon>
        <taxon>Terfezia</taxon>
    </lineage>
</organism>
<keyword evidence="10" id="KW-0832">Ubl conjugation</keyword>
<dbReference type="PANTHER" id="PTHR10130:SF0">
    <property type="entry name" value="GH08708P"/>
    <property type="match status" value="1"/>
</dbReference>
<reference evidence="16 17" key="1">
    <citation type="journal article" date="2018" name="Nat. Ecol. Evol.">
        <title>Pezizomycetes genomes reveal the molecular basis of ectomycorrhizal truffle lifestyle.</title>
        <authorList>
            <person name="Murat C."/>
            <person name="Payen T."/>
            <person name="Noel B."/>
            <person name="Kuo A."/>
            <person name="Morin E."/>
            <person name="Chen J."/>
            <person name="Kohler A."/>
            <person name="Krizsan K."/>
            <person name="Balestrini R."/>
            <person name="Da Silva C."/>
            <person name="Montanini B."/>
            <person name="Hainaut M."/>
            <person name="Levati E."/>
            <person name="Barry K.W."/>
            <person name="Belfiori B."/>
            <person name="Cichocki N."/>
            <person name="Clum A."/>
            <person name="Dockter R.B."/>
            <person name="Fauchery L."/>
            <person name="Guy J."/>
            <person name="Iotti M."/>
            <person name="Le Tacon F."/>
            <person name="Lindquist E.A."/>
            <person name="Lipzen A."/>
            <person name="Malagnac F."/>
            <person name="Mello A."/>
            <person name="Molinier V."/>
            <person name="Miyauchi S."/>
            <person name="Poulain J."/>
            <person name="Riccioni C."/>
            <person name="Rubini A."/>
            <person name="Sitrit Y."/>
            <person name="Splivallo R."/>
            <person name="Traeger S."/>
            <person name="Wang M."/>
            <person name="Zifcakova L."/>
            <person name="Wipf D."/>
            <person name="Zambonelli A."/>
            <person name="Paolocci F."/>
            <person name="Nowrousian M."/>
            <person name="Ottonello S."/>
            <person name="Baldrian P."/>
            <person name="Spatafora J.W."/>
            <person name="Henrissat B."/>
            <person name="Nagy L.G."/>
            <person name="Aury J.M."/>
            <person name="Wincker P."/>
            <person name="Grigoriev I.V."/>
            <person name="Bonfante P."/>
            <person name="Martin F.M."/>
        </authorList>
    </citation>
    <scope>NUCLEOTIDE SEQUENCE [LARGE SCALE GENOMIC DNA]</scope>
    <source>
        <strain evidence="16 17">ATCC MYA-4762</strain>
    </source>
</reference>
<evidence type="ECO:0000313" key="17">
    <source>
        <dbReference type="Proteomes" id="UP000267821"/>
    </source>
</evidence>
<evidence type="ECO:0000256" key="12">
    <source>
        <dbReference type="ARBA" id="ARBA00022966"/>
    </source>
</evidence>
<keyword evidence="6" id="KW-0963">Cytoplasm</keyword>
<evidence type="ECO:0000256" key="2">
    <source>
        <dbReference type="ARBA" id="ARBA00004496"/>
    </source>
</evidence>
<dbReference type="InParanoid" id="A0A3N4MF49"/>
<feature type="repeat" description="TPR" evidence="15">
    <location>
        <begin position="450"/>
        <end position="483"/>
    </location>
</feature>
<name>A0A3N4MF49_9PEZI</name>
<evidence type="ECO:0000256" key="4">
    <source>
        <dbReference type="ARBA" id="ARBA00014710"/>
    </source>
</evidence>
<dbReference type="InterPro" id="IPR011990">
    <property type="entry name" value="TPR-like_helical_dom_sf"/>
</dbReference>
<sequence length="616" mass="69081">MSFLGGAECSTGRNPLAALKTFTTADHSLQQDRVVAGKPMAASGGLRTQGGEMGQLDNQFNEFHIQQVANSAFNFDDMRGAIHEDFRHHAPMLSGSMTADSWATEFNSMTPMEQAHMPAALRPGPELNPAEFEAFQHSVRPQTTRMVTPTAAPGAQSQFYRPQQFQGYQHFNQMGRFQNHTPLHLHNPPVVQQQQQQGKGKEKMVELDEQNWAAQFDAMDKVDVLDEETMNKNIDAELQRQGDGIFGDFQSVWKGIEDERLANGLTDINPDWISEFDSQKTWSTDLSSTKSMPNSGEYLFEQDNPYMSLDDPFQEGKRLMESGGNLSLAALAFEAAVQKKADHVEAWTFLGNCQAQNEKETPAIRALETALRLDPQNLTAMMGLAVSYTNEGYDTTAYTTLERWLGTKYPELTKESPPTTNVDRQTLHQRVIDLFIRAAQLSPDGQQMDSDVQVGLGVLFYGDEEYDKAVDCFNAALIYDYDARDKNHLLWNRLGATLANSGRSEEAINAYERALTINPNFVRARYNLGVSCINIGCFEQAAQHLLGALAMHKVAEDKARSDAQSMGMDPDRVTHNQSTNLFDTLRRVFSQMGRKDLADRVMNGMDVDVFRQEFEF</sequence>
<dbReference type="InterPro" id="IPR024111">
    <property type="entry name" value="PEX5/PEX5L"/>
</dbReference>
<dbReference type="AlphaFoldDB" id="A0A3N4MF49"/>
<evidence type="ECO:0000256" key="8">
    <source>
        <dbReference type="ARBA" id="ARBA00022737"/>
    </source>
</evidence>
<gene>
    <name evidence="16" type="ORF">L211DRAFT_779596</name>
</gene>
<evidence type="ECO:0000256" key="9">
    <source>
        <dbReference type="ARBA" id="ARBA00022803"/>
    </source>
</evidence>
<evidence type="ECO:0000256" key="1">
    <source>
        <dbReference type="ARBA" id="ARBA00004275"/>
    </source>
</evidence>
<evidence type="ECO:0000256" key="13">
    <source>
        <dbReference type="ARBA" id="ARBA00023140"/>
    </source>
</evidence>